<proteinExistence type="predicted"/>
<reference evidence="2" key="1">
    <citation type="submission" date="2022-11" db="UniProtKB">
        <authorList>
            <consortium name="WormBaseParasite"/>
        </authorList>
    </citation>
    <scope>IDENTIFICATION</scope>
</reference>
<protein>
    <submittedName>
        <fullName evidence="2">HMG box domain-containing protein</fullName>
    </submittedName>
</protein>
<sequence>MAPTKKAATITTEADAPAAKVTKKNASSKSNDDDSAAKKHNGPPKGALNAYSCFIRENREAIHADEKHKNFMKSAAAAWKAVEDKSEYEQMAKEDKERYEREIASYTPGK</sequence>
<name>A0AC35GJB8_9BILA</name>
<evidence type="ECO:0000313" key="1">
    <source>
        <dbReference type="Proteomes" id="UP000887580"/>
    </source>
</evidence>
<dbReference type="Proteomes" id="UP000887580">
    <property type="component" value="Unplaced"/>
</dbReference>
<dbReference type="WBParaSite" id="PS1159_v2.g558.t1">
    <property type="protein sequence ID" value="PS1159_v2.g558.t1"/>
    <property type="gene ID" value="PS1159_v2.g558"/>
</dbReference>
<organism evidence="1 2">
    <name type="scientific">Panagrolaimus sp. PS1159</name>
    <dbReference type="NCBI Taxonomy" id="55785"/>
    <lineage>
        <taxon>Eukaryota</taxon>
        <taxon>Metazoa</taxon>
        <taxon>Ecdysozoa</taxon>
        <taxon>Nematoda</taxon>
        <taxon>Chromadorea</taxon>
        <taxon>Rhabditida</taxon>
        <taxon>Tylenchina</taxon>
        <taxon>Panagrolaimomorpha</taxon>
        <taxon>Panagrolaimoidea</taxon>
        <taxon>Panagrolaimidae</taxon>
        <taxon>Panagrolaimus</taxon>
    </lineage>
</organism>
<evidence type="ECO:0000313" key="2">
    <source>
        <dbReference type="WBParaSite" id="PS1159_v2.g558.t1"/>
    </source>
</evidence>
<accession>A0AC35GJB8</accession>